<sequence length="161" mass="17911">MNKAKSKISQSDAWWIRSTAETCAFFDVSDEALRKWAANGAPKVARGKWNIKDLIAWKYSEAGANQRKLNAEAKLKEAKASIEQIRLEVTKKKYVEAAQVTKDLNRLFSSLKKSFTALGHRITTELNAMDPDIAITAGKVVDDTVRDALTKLAEGKEIGKK</sequence>
<proteinExistence type="predicted"/>
<evidence type="ECO:0008006" key="3">
    <source>
        <dbReference type="Google" id="ProtNLM"/>
    </source>
</evidence>
<protein>
    <recommendedName>
        <fullName evidence="3">Terminase small subunit</fullName>
    </recommendedName>
</protein>
<evidence type="ECO:0000313" key="2">
    <source>
        <dbReference type="EMBL" id="DAD86222.1"/>
    </source>
</evidence>
<evidence type="ECO:0000256" key="1">
    <source>
        <dbReference type="SAM" id="Coils"/>
    </source>
</evidence>
<feature type="coiled-coil region" evidence="1">
    <location>
        <begin position="61"/>
        <end position="88"/>
    </location>
</feature>
<reference evidence="2" key="1">
    <citation type="journal article" date="2021" name="Proc. Natl. Acad. Sci. U.S.A.">
        <title>A Catalog of Tens of Thousands of Viruses from Human Metagenomes Reveals Hidden Associations with Chronic Diseases.</title>
        <authorList>
            <person name="Tisza M.J."/>
            <person name="Buck C.B."/>
        </authorList>
    </citation>
    <scope>NUCLEOTIDE SEQUENCE</scope>
    <source>
        <strain evidence="2">CtUL28</strain>
    </source>
</reference>
<accession>A0A8S5MV41</accession>
<keyword evidence="1" id="KW-0175">Coiled coil</keyword>
<dbReference type="EMBL" id="BK014996">
    <property type="protein sequence ID" value="DAD86222.1"/>
    <property type="molecule type" value="Genomic_DNA"/>
</dbReference>
<name>A0A8S5MV41_9CAUD</name>
<organism evidence="2">
    <name type="scientific">Caudovirales sp. ctUL28</name>
    <dbReference type="NCBI Taxonomy" id="2826778"/>
    <lineage>
        <taxon>Viruses</taxon>
        <taxon>Duplodnaviria</taxon>
        <taxon>Heunggongvirae</taxon>
        <taxon>Uroviricota</taxon>
        <taxon>Caudoviricetes</taxon>
    </lineage>
</organism>